<evidence type="ECO:0000313" key="3">
    <source>
        <dbReference type="EMBL" id="JAT30877.1"/>
    </source>
</evidence>
<gene>
    <name evidence="3" type="ORF">g.53229</name>
</gene>
<dbReference type="Pfam" id="PF01395">
    <property type="entry name" value="PBP_GOBP"/>
    <property type="match status" value="1"/>
</dbReference>
<dbReference type="GO" id="GO:0005615">
    <property type="term" value="C:extracellular space"/>
    <property type="evidence" value="ECO:0007669"/>
    <property type="project" value="TreeGrafter"/>
</dbReference>
<dbReference type="CDD" id="cd23992">
    <property type="entry name" value="PBP_GOBP"/>
    <property type="match status" value="1"/>
</dbReference>
<dbReference type="InterPro" id="IPR036728">
    <property type="entry name" value="PBP_GOBP_sf"/>
</dbReference>
<dbReference type="EMBL" id="GEBQ01009100">
    <property type="protein sequence ID" value="JAT30877.1"/>
    <property type="molecule type" value="Transcribed_RNA"/>
</dbReference>
<feature type="chain" id="PRO_5008587904" evidence="2">
    <location>
        <begin position="22"/>
        <end position="142"/>
    </location>
</feature>
<accession>A0A1B6M4M4</accession>
<dbReference type="AlphaFoldDB" id="A0A1B6M4M4"/>
<dbReference type="PANTHER" id="PTHR11857">
    <property type="entry name" value="ODORANT BINDING PROTEIN-RELATED"/>
    <property type="match status" value="1"/>
</dbReference>
<sequence>DTNCRVLAAVALLATILFVSGQQIDIQKMYAMCQEKSNATDEELSAFQRSQSIPTTEHGKCLLACIFQNTGVMTQEGKYDAEGVYQLARQSYMRSPEKMAKARQVVDICAKEVKNSEDKCEVAVIVANCTMAASAKLGLDSI</sequence>
<dbReference type="SUPFAM" id="SSF47565">
    <property type="entry name" value="Insect pheromone/odorant-binding proteins"/>
    <property type="match status" value="1"/>
</dbReference>
<dbReference type="GO" id="GO:0005549">
    <property type="term" value="F:odorant binding"/>
    <property type="evidence" value="ECO:0007669"/>
    <property type="project" value="InterPro"/>
</dbReference>
<feature type="non-terminal residue" evidence="3">
    <location>
        <position position="1"/>
    </location>
</feature>
<reference evidence="3" key="1">
    <citation type="submission" date="2015-11" db="EMBL/GenBank/DDBJ databases">
        <title>De novo transcriptome assembly of four potential Pierce s Disease insect vectors from Arizona vineyards.</title>
        <authorList>
            <person name="Tassone E.E."/>
        </authorList>
    </citation>
    <scope>NUCLEOTIDE SEQUENCE</scope>
</reference>
<keyword evidence="1 2" id="KW-0732">Signal</keyword>
<dbReference type="SMART" id="SM00708">
    <property type="entry name" value="PhBP"/>
    <property type="match status" value="1"/>
</dbReference>
<organism evidence="3">
    <name type="scientific">Graphocephala atropunctata</name>
    <dbReference type="NCBI Taxonomy" id="36148"/>
    <lineage>
        <taxon>Eukaryota</taxon>
        <taxon>Metazoa</taxon>
        <taxon>Ecdysozoa</taxon>
        <taxon>Arthropoda</taxon>
        <taxon>Hexapoda</taxon>
        <taxon>Insecta</taxon>
        <taxon>Pterygota</taxon>
        <taxon>Neoptera</taxon>
        <taxon>Paraneoptera</taxon>
        <taxon>Hemiptera</taxon>
        <taxon>Auchenorrhyncha</taxon>
        <taxon>Membracoidea</taxon>
        <taxon>Cicadellidae</taxon>
        <taxon>Cicadellinae</taxon>
        <taxon>Cicadellini</taxon>
        <taxon>Graphocephala</taxon>
    </lineage>
</organism>
<dbReference type="GO" id="GO:0007608">
    <property type="term" value="P:sensory perception of smell"/>
    <property type="evidence" value="ECO:0007669"/>
    <property type="project" value="TreeGrafter"/>
</dbReference>
<dbReference type="InterPro" id="IPR006170">
    <property type="entry name" value="PBP/GOBP"/>
</dbReference>
<proteinExistence type="predicted"/>
<dbReference type="PANTHER" id="PTHR11857:SF42">
    <property type="entry name" value="GENERAL ODORANT-BINDING PROTEIN 19D-RELATED"/>
    <property type="match status" value="1"/>
</dbReference>
<name>A0A1B6M4M4_9HEMI</name>
<evidence type="ECO:0000256" key="1">
    <source>
        <dbReference type="ARBA" id="ARBA00022729"/>
    </source>
</evidence>
<dbReference type="Gene3D" id="1.10.238.20">
    <property type="entry name" value="Pheromone/general odorant binding protein domain"/>
    <property type="match status" value="1"/>
</dbReference>
<feature type="signal peptide" evidence="2">
    <location>
        <begin position="1"/>
        <end position="21"/>
    </location>
</feature>
<protein>
    <submittedName>
        <fullName evidence="3">Uncharacterized protein</fullName>
    </submittedName>
</protein>
<evidence type="ECO:0000256" key="2">
    <source>
        <dbReference type="SAM" id="SignalP"/>
    </source>
</evidence>